<proteinExistence type="predicted"/>
<dbReference type="EMBL" id="BARS01008138">
    <property type="protein sequence ID" value="GAF74483.1"/>
    <property type="molecule type" value="Genomic_DNA"/>
</dbReference>
<comment type="caution">
    <text evidence="2">The sequence shown here is derived from an EMBL/GenBank/DDBJ whole genome shotgun (WGS) entry which is preliminary data.</text>
</comment>
<keyword evidence="1" id="KW-0812">Transmembrane</keyword>
<name>X0S0D3_9ZZZZ</name>
<sequence>MILVDKEIVNLDQKIKEVHYTTDPGGRVSGWDYVTLDDGSQAGKKVAAKHFINMFKQKLRIIIAGEIIVPEEYYRFSTSKATPHSLEQHLKTVEAKARVGAMGMGKLSGRQKVAIGVILILIFGMVIGVIMLKGAGILNF</sequence>
<evidence type="ECO:0000313" key="2">
    <source>
        <dbReference type="EMBL" id="GAF74483.1"/>
    </source>
</evidence>
<gene>
    <name evidence="2" type="ORF">S01H1_15579</name>
</gene>
<keyword evidence="1" id="KW-0472">Membrane</keyword>
<evidence type="ECO:0000256" key="1">
    <source>
        <dbReference type="SAM" id="Phobius"/>
    </source>
</evidence>
<protein>
    <submittedName>
        <fullName evidence="2">Uncharacterized protein</fullName>
    </submittedName>
</protein>
<keyword evidence="1" id="KW-1133">Transmembrane helix</keyword>
<feature type="transmembrane region" description="Helical" evidence="1">
    <location>
        <begin position="113"/>
        <end position="132"/>
    </location>
</feature>
<dbReference type="AlphaFoldDB" id="X0S0D3"/>
<accession>X0S0D3</accession>
<reference evidence="2" key="1">
    <citation type="journal article" date="2014" name="Front. Microbiol.">
        <title>High frequency of phylogenetically diverse reductive dehalogenase-homologous genes in deep subseafloor sedimentary metagenomes.</title>
        <authorList>
            <person name="Kawai M."/>
            <person name="Futagami T."/>
            <person name="Toyoda A."/>
            <person name="Takaki Y."/>
            <person name="Nishi S."/>
            <person name="Hori S."/>
            <person name="Arai W."/>
            <person name="Tsubouchi T."/>
            <person name="Morono Y."/>
            <person name="Uchiyama I."/>
            <person name="Ito T."/>
            <person name="Fujiyama A."/>
            <person name="Inagaki F."/>
            <person name="Takami H."/>
        </authorList>
    </citation>
    <scope>NUCLEOTIDE SEQUENCE</scope>
    <source>
        <strain evidence="2">Expedition CK06-06</strain>
    </source>
</reference>
<organism evidence="2">
    <name type="scientific">marine sediment metagenome</name>
    <dbReference type="NCBI Taxonomy" id="412755"/>
    <lineage>
        <taxon>unclassified sequences</taxon>
        <taxon>metagenomes</taxon>
        <taxon>ecological metagenomes</taxon>
    </lineage>
</organism>